<dbReference type="SUPFAM" id="SSF47040">
    <property type="entry name" value="Kix domain of CBP (creb binding protein)"/>
    <property type="match status" value="1"/>
</dbReference>
<reference evidence="2 3" key="1">
    <citation type="journal article" date="2024" name="BMC Genomics">
        <title>De novo assembly and annotation of Popillia japonica's genome with initial clues to its potential as an invasive pest.</title>
        <authorList>
            <person name="Cucini C."/>
            <person name="Boschi S."/>
            <person name="Funari R."/>
            <person name="Cardaioli E."/>
            <person name="Iannotti N."/>
            <person name="Marturano G."/>
            <person name="Paoli F."/>
            <person name="Bruttini M."/>
            <person name="Carapelli A."/>
            <person name="Frati F."/>
            <person name="Nardi F."/>
        </authorList>
    </citation>
    <scope>NUCLEOTIDE SEQUENCE [LARGE SCALE GENOMIC DNA]</scope>
    <source>
        <strain evidence="2">DMR45628</strain>
    </source>
</reference>
<sequence length="145" mass="16810">MPNVEVFELYNRTKDLIRSINIYKFTVKHKWQTSLTYEVRGYNIWKIIEKAVQATLDEDPVACPEILEMASKLEKSALMNADSLDSYYDNIKRAIMRAEIAISMGPCDCDIHEGLRERARLRYLQEQQQYEAGSSRNNGGDNNQL</sequence>
<dbReference type="AlphaFoldDB" id="A0AAW1N5B7"/>
<keyword evidence="1" id="KW-0539">Nucleus</keyword>
<name>A0AAW1N5B7_POPJA</name>
<dbReference type="Gene3D" id="1.10.246.20">
    <property type="entry name" value="Coactivator CBP, KIX domain"/>
    <property type="match status" value="1"/>
</dbReference>
<dbReference type="Proteomes" id="UP001458880">
    <property type="component" value="Unassembled WGS sequence"/>
</dbReference>
<dbReference type="InterPro" id="IPR036529">
    <property type="entry name" value="KIX_dom_sf"/>
</dbReference>
<evidence type="ECO:0000256" key="1">
    <source>
        <dbReference type="ARBA" id="ARBA00023242"/>
    </source>
</evidence>
<comment type="caution">
    <text evidence="2">The sequence shown here is derived from an EMBL/GenBank/DDBJ whole genome shotgun (WGS) entry which is preliminary data.</text>
</comment>
<accession>A0AAW1N5B7</accession>
<gene>
    <name evidence="2" type="ORF">QE152_g1744</name>
</gene>
<proteinExistence type="predicted"/>
<evidence type="ECO:0000313" key="3">
    <source>
        <dbReference type="Proteomes" id="UP001458880"/>
    </source>
</evidence>
<dbReference type="GO" id="GO:0003712">
    <property type="term" value="F:transcription coregulator activity"/>
    <property type="evidence" value="ECO:0007669"/>
    <property type="project" value="InterPro"/>
</dbReference>
<protein>
    <submittedName>
        <fullName evidence="2">Uncharacterized protein</fullName>
    </submittedName>
</protein>
<dbReference type="EMBL" id="JASPKY010000010">
    <property type="protein sequence ID" value="KAK9753762.1"/>
    <property type="molecule type" value="Genomic_DNA"/>
</dbReference>
<keyword evidence="3" id="KW-1185">Reference proteome</keyword>
<organism evidence="2 3">
    <name type="scientific">Popillia japonica</name>
    <name type="common">Japanese beetle</name>
    <dbReference type="NCBI Taxonomy" id="7064"/>
    <lineage>
        <taxon>Eukaryota</taxon>
        <taxon>Metazoa</taxon>
        <taxon>Ecdysozoa</taxon>
        <taxon>Arthropoda</taxon>
        <taxon>Hexapoda</taxon>
        <taxon>Insecta</taxon>
        <taxon>Pterygota</taxon>
        <taxon>Neoptera</taxon>
        <taxon>Endopterygota</taxon>
        <taxon>Coleoptera</taxon>
        <taxon>Polyphaga</taxon>
        <taxon>Scarabaeiformia</taxon>
        <taxon>Scarabaeidae</taxon>
        <taxon>Rutelinae</taxon>
        <taxon>Popillia</taxon>
    </lineage>
</organism>
<dbReference type="GO" id="GO:0006355">
    <property type="term" value="P:regulation of DNA-templated transcription"/>
    <property type="evidence" value="ECO:0007669"/>
    <property type="project" value="InterPro"/>
</dbReference>
<evidence type="ECO:0000313" key="2">
    <source>
        <dbReference type="EMBL" id="KAK9753762.1"/>
    </source>
</evidence>